<keyword evidence="4" id="KW-1185">Reference proteome</keyword>
<feature type="transmembrane region" description="Helical" evidence="2">
    <location>
        <begin position="537"/>
        <end position="560"/>
    </location>
</feature>
<dbReference type="AlphaFoldDB" id="A0AAE1HUP8"/>
<keyword evidence="2" id="KW-0472">Membrane</keyword>
<evidence type="ECO:0000313" key="4">
    <source>
        <dbReference type="Proteomes" id="UP001219518"/>
    </source>
</evidence>
<feature type="compositionally biased region" description="Basic and acidic residues" evidence="1">
    <location>
        <begin position="90"/>
        <end position="101"/>
    </location>
</feature>
<dbReference type="Proteomes" id="UP001219518">
    <property type="component" value="Unassembled WGS sequence"/>
</dbReference>
<feature type="region of interest" description="Disordered" evidence="1">
    <location>
        <begin position="1"/>
        <end position="340"/>
    </location>
</feature>
<sequence>MALEASLGRSYEWDAYEDVDKPARGGPVGGSMRAPRRSAAAPAAPAPRSRSASRSGRGSRRRSPQHHSPQGYSNEALVDGDEYFSDQTDYEEHCLARRQRQDSGTSLTSRDAREPPVGASPVHAAPGAGGGGGFEGIATYEQRRTLAGGKSMPSLSEQRPQPQPRHRYEAIPQRGPVLLAAGPGPAHAAGLAMQQQHPPPQQPPPPPHRPSKATPTRRCNSSASTPPRRAPVRSPSAASLLRRGAAAGLSTPAARYASTPGAGGGGATPTAVLSSPATSPLRLQQQQQTLPFVSPSTSRRNLTPLMNSMSPQPLPRTPRQQQPQQQYNHRRTGSMSGTRTAVIAPNTYTGYDLSGRAYGDGSRPRCELEDDMAEMQASFLSQQQSSLEPLMRRSPRRKSLSPGPSTPLTPPPSMDMQQLACSRGALGPALRPHQQASPACSPASYKSNKSSWLSLPGLGSGGKSLGSRAPRGVLFGTGIVLLVSGVLTTVLAFYILSQKGRQYYLDFGVLSAFASLMLGIVGLRSRVGHLLPNRNYVTGYILVALFSVLTAAGLVAMLLLPAAPHLPRSARLHGLHLHGPAAALDITAGAVCGTAALTLLLAATGTLTSYCCRYPPPDNRVAHAAEGFSV</sequence>
<feature type="transmembrane region" description="Helical" evidence="2">
    <location>
        <begin position="473"/>
        <end position="496"/>
    </location>
</feature>
<gene>
    <name evidence="3" type="ORF">KUF71_016089</name>
</gene>
<feature type="region of interest" description="Disordered" evidence="1">
    <location>
        <begin position="382"/>
        <end position="416"/>
    </location>
</feature>
<feature type="compositionally biased region" description="Polar residues" evidence="1">
    <location>
        <begin position="272"/>
        <end position="310"/>
    </location>
</feature>
<reference evidence="3" key="2">
    <citation type="journal article" date="2023" name="BMC Genomics">
        <title>Pest status, molecular evolution, and epigenetic factors derived from the genome assembly of Frankliniella fusca, a thysanopteran phytovirus vector.</title>
        <authorList>
            <person name="Catto M.A."/>
            <person name="Labadie P.E."/>
            <person name="Jacobson A.L."/>
            <person name="Kennedy G.G."/>
            <person name="Srinivasan R."/>
            <person name="Hunt B.G."/>
        </authorList>
    </citation>
    <scope>NUCLEOTIDE SEQUENCE</scope>
    <source>
        <strain evidence="3">PL_HMW_Pooled</strain>
    </source>
</reference>
<feature type="compositionally biased region" description="Low complexity" evidence="1">
    <location>
        <begin position="175"/>
        <end position="196"/>
    </location>
</feature>
<dbReference type="EMBL" id="JAHWGI010001301">
    <property type="protein sequence ID" value="KAK3927804.1"/>
    <property type="molecule type" value="Genomic_DNA"/>
</dbReference>
<evidence type="ECO:0000256" key="2">
    <source>
        <dbReference type="SAM" id="Phobius"/>
    </source>
</evidence>
<accession>A0AAE1HUP8</accession>
<feature type="compositionally biased region" description="Low complexity" evidence="1">
    <location>
        <begin position="30"/>
        <end position="56"/>
    </location>
</feature>
<feature type="compositionally biased region" description="Low complexity" evidence="1">
    <location>
        <begin position="317"/>
        <end position="326"/>
    </location>
</feature>
<reference evidence="3" key="1">
    <citation type="submission" date="2021-07" db="EMBL/GenBank/DDBJ databases">
        <authorList>
            <person name="Catto M.A."/>
            <person name="Jacobson A."/>
            <person name="Kennedy G."/>
            <person name="Labadie P."/>
            <person name="Hunt B.G."/>
            <person name="Srinivasan R."/>
        </authorList>
    </citation>
    <scope>NUCLEOTIDE SEQUENCE</scope>
    <source>
        <strain evidence="3">PL_HMW_Pooled</strain>
        <tissue evidence="3">Head</tissue>
    </source>
</reference>
<proteinExistence type="predicted"/>
<feature type="compositionally biased region" description="Pro residues" evidence="1">
    <location>
        <begin position="197"/>
        <end position="208"/>
    </location>
</feature>
<organism evidence="3 4">
    <name type="scientific">Frankliniella fusca</name>
    <dbReference type="NCBI Taxonomy" id="407009"/>
    <lineage>
        <taxon>Eukaryota</taxon>
        <taxon>Metazoa</taxon>
        <taxon>Ecdysozoa</taxon>
        <taxon>Arthropoda</taxon>
        <taxon>Hexapoda</taxon>
        <taxon>Insecta</taxon>
        <taxon>Pterygota</taxon>
        <taxon>Neoptera</taxon>
        <taxon>Paraneoptera</taxon>
        <taxon>Thysanoptera</taxon>
        <taxon>Terebrantia</taxon>
        <taxon>Thripoidea</taxon>
        <taxon>Thripidae</taxon>
        <taxon>Frankliniella</taxon>
    </lineage>
</organism>
<name>A0AAE1HUP8_9NEOP</name>
<feature type="compositionally biased region" description="Pro residues" evidence="1">
    <location>
        <begin position="404"/>
        <end position="413"/>
    </location>
</feature>
<feature type="compositionally biased region" description="Low complexity" evidence="1">
    <location>
        <begin position="221"/>
        <end position="250"/>
    </location>
</feature>
<keyword evidence="2" id="KW-1133">Transmembrane helix</keyword>
<protein>
    <submittedName>
        <fullName evidence="3">Quinate permease</fullName>
    </submittedName>
</protein>
<evidence type="ECO:0000313" key="3">
    <source>
        <dbReference type="EMBL" id="KAK3927804.1"/>
    </source>
</evidence>
<comment type="caution">
    <text evidence="3">The sequence shown here is derived from an EMBL/GenBank/DDBJ whole genome shotgun (WGS) entry which is preliminary data.</text>
</comment>
<feature type="compositionally biased region" description="Low complexity" evidence="1">
    <location>
        <begin position="115"/>
        <end position="126"/>
    </location>
</feature>
<feature type="transmembrane region" description="Helical" evidence="2">
    <location>
        <begin position="503"/>
        <end position="525"/>
    </location>
</feature>
<evidence type="ECO:0000256" key="1">
    <source>
        <dbReference type="SAM" id="MobiDB-lite"/>
    </source>
</evidence>
<keyword evidence="2" id="KW-0812">Transmembrane</keyword>